<evidence type="ECO:0000313" key="1">
    <source>
        <dbReference type="EMBL" id="KAK0584283.1"/>
    </source>
</evidence>
<evidence type="ECO:0000313" key="2">
    <source>
        <dbReference type="Proteomes" id="UP001168877"/>
    </source>
</evidence>
<accession>A0AA39S2S6</accession>
<protein>
    <submittedName>
        <fullName evidence="1">Uncharacterized protein</fullName>
    </submittedName>
</protein>
<dbReference type="EMBL" id="JAUESC010000383">
    <property type="protein sequence ID" value="KAK0584283.1"/>
    <property type="molecule type" value="Genomic_DNA"/>
</dbReference>
<gene>
    <name evidence="1" type="ORF">LWI29_010489</name>
</gene>
<name>A0AA39S2S6_ACESA</name>
<proteinExistence type="predicted"/>
<reference evidence="1" key="1">
    <citation type="journal article" date="2022" name="Plant J.">
        <title>Strategies of tolerance reflected in two North American maple genomes.</title>
        <authorList>
            <person name="McEvoy S.L."/>
            <person name="Sezen U.U."/>
            <person name="Trouern-Trend A."/>
            <person name="McMahon S.M."/>
            <person name="Schaberg P.G."/>
            <person name="Yang J."/>
            <person name="Wegrzyn J.L."/>
            <person name="Swenson N.G."/>
        </authorList>
    </citation>
    <scope>NUCLEOTIDE SEQUENCE</scope>
    <source>
        <strain evidence="1">NS2018</strain>
    </source>
</reference>
<organism evidence="1 2">
    <name type="scientific">Acer saccharum</name>
    <name type="common">Sugar maple</name>
    <dbReference type="NCBI Taxonomy" id="4024"/>
    <lineage>
        <taxon>Eukaryota</taxon>
        <taxon>Viridiplantae</taxon>
        <taxon>Streptophyta</taxon>
        <taxon>Embryophyta</taxon>
        <taxon>Tracheophyta</taxon>
        <taxon>Spermatophyta</taxon>
        <taxon>Magnoliopsida</taxon>
        <taxon>eudicotyledons</taxon>
        <taxon>Gunneridae</taxon>
        <taxon>Pentapetalae</taxon>
        <taxon>rosids</taxon>
        <taxon>malvids</taxon>
        <taxon>Sapindales</taxon>
        <taxon>Sapindaceae</taxon>
        <taxon>Hippocastanoideae</taxon>
        <taxon>Acereae</taxon>
        <taxon>Acer</taxon>
    </lineage>
</organism>
<keyword evidence="2" id="KW-1185">Reference proteome</keyword>
<dbReference type="Proteomes" id="UP001168877">
    <property type="component" value="Unassembled WGS sequence"/>
</dbReference>
<comment type="caution">
    <text evidence="1">The sequence shown here is derived from an EMBL/GenBank/DDBJ whole genome shotgun (WGS) entry which is preliminary data.</text>
</comment>
<reference evidence="1" key="2">
    <citation type="submission" date="2023-06" db="EMBL/GenBank/DDBJ databases">
        <authorList>
            <person name="Swenson N.G."/>
            <person name="Wegrzyn J.L."/>
            <person name="Mcevoy S.L."/>
        </authorList>
    </citation>
    <scope>NUCLEOTIDE SEQUENCE</scope>
    <source>
        <strain evidence="1">NS2018</strain>
        <tissue evidence="1">Leaf</tissue>
    </source>
</reference>
<sequence>MGFDDVEDDDEGAAVRGEKEIMVVFEVAPDHLERRFADVIIAVEALQEEVRKSERDRKESDKVRDEQHKELVYMIQTLQGTSTQMYTDDLFHYEAPGVTPQ</sequence>
<dbReference type="AlphaFoldDB" id="A0AA39S2S6"/>